<organism evidence="2 3">
    <name type="scientific">Racocetra fulgida</name>
    <dbReference type="NCBI Taxonomy" id="60492"/>
    <lineage>
        <taxon>Eukaryota</taxon>
        <taxon>Fungi</taxon>
        <taxon>Fungi incertae sedis</taxon>
        <taxon>Mucoromycota</taxon>
        <taxon>Glomeromycotina</taxon>
        <taxon>Glomeromycetes</taxon>
        <taxon>Diversisporales</taxon>
        <taxon>Gigasporaceae</taxon>
        <taxon>Racocetra</taxon>
    </lineage>
</organism>
<accession>A0A9N9F6Q3</accession>
<feature type="region of interest" description="Disordered" evidence="1">
    <location>
        <begin position="132"/>
        <end position="156"/>
    </location>
</feature>
<dbReference type="Proteomes" id="UP000789396">
    <property type="component" value="Unassembled WGS sequence"/>
</dbReference>
<protein>
    <submittedName>
        <fullName evidence="2">12819_t:CDS:1</fullName>
    </submittedName>
</protein>
<dbReference type="OrthoDB" id="2424541at2759"/>
<feature type="compositionally biased region" description="Acidic residues" evidence="1">
    <location>
        <begin position="147"/>
        <end position="156"/>
    </location>
</feature>
<keyword evidence="3" id="KW-1185">Reference proteome</keyword>
<evidence type="ECO:0000313" key="3">
    <source>
        <dbReference type="Proteomes" id="UP000789396"/>
    </source>
</evidence>
<dbReference type="AlphaFoldDB" id="A0A9N9F6Q3"/>
<dbReference type="EMBL" id="CAJVPZ010002461">
    <property type="protein sequence ID" value="CAG8513386.1"/>
    <property type="molecule type" value="Genomic_DNA"/>
</dbReference>
<name>A0A9N9F6Q3_9GLOM</name>
<evidence type="ECO:0000256" key="1">
    <source>
        <dbReference type="SAM" id="MobiDB-lite"/>
    </source>
</evidence>
<proteinExistence type="predicted"/>
<evidence type="ECO:0000313" key="2">
    <source>
        <dbReference type="EMBL" id="CAG8513386.1"/>
    </source>
</evidence>
<comment type="caution">
    <text evidence="2">The sequence shown here is derived from an EMBL/GenBank/DDBJ whole genome shotgun (WGS) entry which is preliminary data.</text>
</comment>
<sequence length="187" mass="21252">MFGLVEDPNDIIKASIKLIWKAAHGKILTITFNDPLFSATITFDNDTNTTVNLDAPGVVLLNEENFRKIRTELAGKGPIIIDEEIQDRDEVGELMYNNQVSIDRIESDSNTAVRTVQQTDGQINRFFRTSKGTKKNQEKENVNFDHENDEETDEPVSDISNMLEQATLSKHISDIESIHDNHIKFFN</sequence>
<gene>
    <name evidence="2" type="ORF">RFULGI_LOCUS3004</name>
</gene>
<reference evidence="2" key="1">
    <citation type="submission" date="2021-06" db="EMBL/GenBank/DDBJ databases">
        <authorList>
            <person name="Kallberg Y."/>
            <person name="Tangrot J."/>
            <person name="Rosling A."/>
        </authorList>
    </citation>
    <scope>NUCLEOTIDE SEQUENCE</scope>
    <source>
        <strain evidence="2">IN212</strain>
    </source>
</reference>
<feature type="compositionally biased region" description="Basic and acidic residues" evidence="1">
    <location>
        <begin position="135"/>
        <end position="146"/>
    </location>
</feature>